<gene>
    <name evidence="2" type="ORF">KSP39_PZI002445</name>
</gene>
<feature type="region of interest" description="Disordered" evidence="1">
    <location>
        <begin position="1"/>
        <end position="21"/>
    </location>
</feature>
<name>A0AAP0BZG6_9ASPA</name>
<protein>
    <submittedName>
        <fullName evidence="2">Uncharacterized protein</fullName>
    </submittedName>
</protein>
<evidence type="ECO:0000313" key="2">
    <source>
        <dbReference type="EMBL" id="KAK8954871.1"/>
    </source>
</evidence>
<accession>A0AAP0BZG6</accession>
<comment type="caution">
    <text evidence="2">The sequence shown here is derived from an EMBL/GenBank/DDBJ whole genome shotgun (WGS) entry which is preliminary data.</text>
</comment>
<evidence type="ECO:0000313" key="3">
    <source>
        <dbReference type="Proteomes" id="UP001418222"/>
    </source>
</evidence>
<proteinExistence type="predicted"/>
<evidence type="ECO:0000256" key="1">
    <source>
        <dbReference type="SAM" id="MobiDB-lite"/>
    </source>
</evidence>
<dbReference type="AlphaFoldDB" id="A0AAP0BZG6"/>
<dbReference type="Proteomes" id="UP001418222">
    <property type="component" value="Unassembled WGS sequence"/>
</dbReference>
<keyword evidence="3" id="KW-1185">Reference proteome</keyword>
<organism evidence="2 3">
    <name type="scientific">Platanthera zijinensis</name>
    <dbReference type="NCBI Taxonomy" id="2320716"/>
    <lineage>
        <taxon>Eukaryota</taxon>
        <taxon>Viridiplantae</taxon>
        <taxon>Streptophyta</taxon>
        <taxon>Embryophyta</taxon>
        <taxon>Tracheophyta</taxon>
        <taxon>Spermatophyta</taxon>
        <taxon>Magnoliopsida</taxon>
        <taxon>Liliopsida</taxon>
        <taxon>Asparagales</taxon>
        <taxon>Orchidaceae</taxon>
        <taxon>Orchidoideae</taxon>
        <taxon>Orchideae</taxon>
        <taxon>Orchidinae</taxon>
        <taxon>Platanthera</taxon>
    </lineage>
</organism>
<sequence>MPRGHPNFGLGGKHPDEEGQPLLRWDPEVNRVSISLLLPSWMEQETSSSEAFVLGFGLYNRVDASIYDQESTKALAHEAVRAQLRAFELAHILHYLPVAFASSILSQEARFEN</sequence>
<reference evidence="2 3" key="1">
    <citation type="journal article" date="2022" name="Nat. Plants">
        <title>Genomes of leafy and leafless Platanthera orchids illuminate the evolution of mycoheterotrophy.</title>
        <authorList>
            <person name="Li M.H."/>
            <person name="Liu K.W."/>
            <person name="Li Z."/>
            <person name="Lu H.C."/>
            <person name="Ye Q.L."/>
            <person name="Zhang D."/>
            <person name="Wang J.Y."/>
            <person name="Li Y.F."/>
            <person name="Zhong Z.M."/>
            <person name="Liu X."/>
            <person name="Yu X."/>
            <person name="Liu D.K."/>
            <person name="Tu X.D."/>
            <person name="Liu B."/>
            <person name="Hao Y."/>
            <person name="Liao X.Y."/>
            <person name="Jiang Y.T."/>
            <person name="Sun W.H."/>
            <person name="Chen J."/>
            <person name="Chen Y.Q."/>
            <person name="Ai Y."/>
            <person name="Zhai J.W."/>
            <person name="Wu S.S."/>
            <person name="Zhou Z."/>
            <person name="Hsiao Y.Y."/>
            <person name="Wu W.L."/>
            <person name="Chen Y.Y."/>
            <person name="Lin Y.F."/>
            <person name="Hsu J.L."/>
            <person name="Li C.Y."/>
            <person name="Wang Z.W."/>
            <person name="Zhao X."/>
            <person name="Zhong W.Y."/>
            <person name="Ma X.K."/>
            <person name="Ma L."/>
            <person name="Huang J."/>
            <person name="Chen G.Z."/>
            <person name="Huang M.Z."/>
            <person name="Huang L."/>
            <person name="Peng D.H."/>
            <person name="Luo Y.B."/>
            <person name="Zou S.Q."/>
            <person name="Chen S.P."/>
            <person name="Lan S."/>
            <person name="Tsai W.C."/>
            <person name="Van de Peer Y."/>
            <person name="Liu Z.J."/>
        </authorList>
    </citation>
    <scope>NUCLEOTIDE SEQUENCE [LARGE SCALE GENOMIC DNA]</scope>
    <source>
        <strain evidence="2">Lor287</strain>
    </source>
</reference>
<dbReference type="EMBL" id="JBBWWQ010000002">
    <property type="protein sequence ID" value="KAK8954871.1"/>
    <property type="molecule type" value="Genomic_DNA"/>
</dbReference>